<dbReference type="InterPro" id="IPR003100">
    <property type="entry name" value="PAZ_dom"/>
</dbReference>
<dbReference type="AlphaFoldDB" id="A0A8G1CXU2"/>
<reference evidence="4" key="1">
    <citation type="journal article" name="Roy. Soc. Open Sci.">
        <title>Characterization of the RNA-interference pathway as a tool for reverse genetic analysis in the nascent phototrophic endosymbiosis, Paramecium bursaria.</title>
        <authorList>
            <person name="Jenkins B.H."/>
            <person name="Maguire F."/>
            <person name="Leonard G."/>
            <person name="Eaton J.D."/>
            <person name="West S."/>
            <person name="Housden B.E."/>
            <person name="Milner D.S."/>
            <person name="Richards T.A."/>
        </authorList>
    </citation>
    <scope>NUCLEOTIDE SEQUENCE</scope>
    <source>
        <strain evidence="4">186b</strain>
    </source>
</reference>
<comment type="similarity">
    <text evidence="1">Belongs to the argonaute family.</text>
</comment>
<dbReference type="PANTHER" id="PTHR22891">
    <property type="entry name" value="EUKARYOTIC TRANSLATION INITIATION FACTOR 2C"/>
    <property type="match status" value="1"/>
</dbReference>
<sequence length="774" mass="89018">MLKISSIQKGQELHTNFYQLGLRLTQQVYRYLLQYDPPLLKEQEKTNYREIFKVAKAALQDLLKVFLTQNSAIYSPTRVYRTLLGVIVIDGDTYSIYIDEKAVVKPGEAEYTGLIGRFFKMMLRQQKLIQIGRKYFDPKNLTKFDQQGIQVLSGVMCNLTSLEDVGKYYINIDSAFKVLRQATFIEDLRKANGNYQQFEGLIIMTVYNYKFYRLHSVDTNMTPKSEFLMQDGKSLSFIDYYQSKYNLKIRDINQPLLCVHEKSRKGAIEKLLYLIPEVCVATGMTDQMRANFQTMKQLSTVTKPKGQERVQMANKFMQGFQKSEDLMKMWNITLDQQCLKVDSSKINPGALLMGGQNIPIETSNLDRDTQTQMFKSNLLENWCILSHVNDAQLVNDFQTCLRESIEYCKFPCKPPKQMTVNSSRIEDWIKCCQQIADNFMGPDKVQLILLILQGAKKNSPLYSDVKRFLVNSCPIPSQVILNSTIGVPKGRLKILCNKVLVQITAKLGGTPWAVSELPFQDVPTMICGMDVFHQTQRGKNSMLSFVSTEDEYFSKYHTQTQLMDIGNEFGFNLCPILLRSIQSFAGEKKFPLPERIIIYRDGVSNSQAKVVIESEVNQFRQAIELAKKEFNFDKEIKLILISVNKKVGAKFYAGERNLDNPPQGTLIDTQICQDNKDFYLIAQKTTAGTVQPTHYYVLVNDITDDPQVFRKLQVLSYKLCYTYYNFSGAIKIPAPIQYAHVCSNFIGDRFDPKNQNSLIKPNQQLNRRRSLFFI</sequence>
<dbReference type="SMART" id="SM00949">
    <property type="entry name" value="PAZ"/>
    <property type="match status" value="1"/>
</dbReference>
<dbReference type="InterPro" id="IPR012337">
    <property type="entry name" value="RNaseH-like_sf"/>
</dbReference>
<dbReference type="GO" id="GO:0003723">
    <property type="term" value="F:RNA binding"/>
    <property type="evidence" value="ECO:0007669"/>
    <property type="project" value="InterPro"/>
</dbReference>
<dbReference type="Pfam" id="PF02171">
    <property type="entry name" value="Piwi"/>
    <property type="match status" value="1"/>
</dbReference>
<organism evidence="4">
    <name type="scientific">Paramecium bursaria</name>
    <dbReference type="NCBI Taxonomy" id="74790"/>
    <lineage>
        <taxon>Eukaryota</taxon>
        <taxon>Sar</taxon>
        <taxon>Alveolata</taxon>
        <taxon>Ciliophora</taxon>
        <taxon>Intramacronucleata</taxon>
        <taxon>Oligohymenophorea</taxon>
        <taxon>Peniculida</taxon>
        <taxon>Parameciidae</taxon>
        <taxon>Paramecium</taxon>
    </lineage>
</organism>
<dbReference type="SUPFAM" id="SSF101690">
    <property type="entry name" value="PAZ domain"/>
    <property type="match status" value="1"/>
</dbReference>
<dbReference type="InterPro" id="IPR003165">
    <property type="entry name" value="Piwi"/>
</dbReference>
<dbReference type="SMART" id="SM00950">
    <property type="entry name" value="Piwi"/>
    <property type="match status" value="1"/>
</dbReference>
<dbReference type="EMBL" id="MW715712">
    <property type="protein sequence ID" value="QZA51938.1"/>
    <property type="molecule type" value="Genomic_DNA"/>
</dbReference>
<dbReference type="InterPro" id="IPR036397">
    <property type="entry name" value="RNaseH_sf"/>
</dbReference>
<name>A0A8G1CXU2_9CILI</name>
<gene>
    <name evidence="4" type="primary">piwiA2.2</name>
</gene>
<evidence type="ECO:0000256" key="1">
    <source>
        <dbReference type="RuleBase" id="RU361178"/>
    </source>
</evidence>
<protein>
    <submittedName>
        <fullName evidence="4">Piwi a2.2</fullName>
    </submittedName>
</protein>
<dbReference type="Gene3D" id="3.30.420.10">
    <property type="entry name" value="Ribonuclease H-like superfamily/Ribonuclease H"/>
    <property type="match status" value="1"/>
</dbReference>
<evidence type="ECO:0000259" key="3">
    <source>
        <dbReference type="PROSITE" id="PS50822"/>
    </source>
</evidence>
<accession>A0A8G1CXU2</accession>
<dbReference type="PROSITE" id="PS50822">
    <property type="entry name" value="PIWI"/>
    <property type="match status" value="1"/>
</dbReference>
<dbReference type="PROSITE" id="PS50821">
    <property type="entry name" value="PAZ"/>
    <property type="match status" value="1"/>
</dbReference>
<dbReference type="Gene3D" id="2.170.260.10">
    <property type="entry name" value="paz domain"/>
    <property type="match status" value="1"/>
</dbReference>
<dbReference type="Gene3D" id="3.40.50.2300">
    <property type="match status" value="1"/>
</dbReference>
<dbReference type="SUPFAM" id="SSF53098">
    <property type="entry name" value="Ribonuclease H-like"/>
    <property type="match status" value="1"/>
</dbReference>
<dbReference type="InterPro" id="IPR036085">
    <property type="entry name" value="PAZ_dom_sf"/>
</dbReference>
<feature type="domain" description="Piwi" evidence="3">
    <location>
        <begin position="447"/>
        <end position="751"/>
    </location>
</feature>
<dbReference type="CDD" id="cd02845">
    <property type="entry name" value="PAZ_piwi_like"/>
    <property type="match status" value="1"/>
</dbReference>
<proteinExistence type="inferred from homology"/>
<evidence type="ECO:0000313" key="4">
    <source>
        <dbReference type="EMBL" id="QZA51938.1"/>
    </source>
</evidence>
<feature type="domain" description="PAZ" evidence="2">
    <location>
        <begin position="183"/>
        <end position="283"/>
    </location>
</feature>
<dbReference type="Pfam" id="PF02170">
    <property type="entry name" value="PAZ"/>
    <property type="match status" value="1"/>
</dbReference>
<dbReference type="CDD" id="cd04658">
    <property type="entry name" value="Piwi_piwi-like_Euk"/>
    <property type="match status" value="1"/>
</dbReference>
<evidence type="ECO:0000259" key="2">
    <source>
        <dbReference type="PROSITE" id="PS50821"/>
    </source>
</evidence>